<dbReference type="KEGG" id="nde:NIDE3839"/>
<dbReference type="EMBL" id="FP929003">
    <property type="protein sequence ID" value="CBK43513.1"/>
    <property type="molecule type" value="Genomic_DNA"/>
</dbReference>
<gene>
    <name evidence="1" type="ORF">NIDE3839</name>
</gene>
<accession>D8PJD9</accession>
<organism evidence="1 2">
    <name type="scientific">Nitrospira defluvii</name>
    <dbReference type="NCBI Taxonomy" id="330214"/>
    <lineage>
        <taxon>Bacteria</taxon>
        <taxon>Pseudomonadati</taxon>
        <taxon>Nitrospirota</taxon>
        <taxon>Nitrospiria</taxon>
        <taxon>Nitrospirales</taxon>
        <taxon>Nitrospiraceae</taxon>
        <taxon>Nitrospira</taxon>
    </lineage>
</organism>
<proteinExistence type="predicted"/>
<name>D8PJD9_9BACT</name>
<dbReference type="HOGENOM" id="CLU_2697777_0_0_0"/>
<evidence type="ECO:0000313" key="1">
    <source>
        <dbReference type="EMBL" id="CBK43513.1"/>
    </source>
</evidence>
<reference evidence="1 2" key="1">
    <citation type="journal article" date="2010" name="Proc. Natl. Acad. Sci. U.S.A.">
        <title>A Nitrospira metagenome illuminates the physiology and evolution of globally important nitrite-oxidizing bacteria.</title>
        <authorList>
            <person name="Lucker S."/>
            <person name="Wagner M."/>
            <person name="Maixner F."/>
            <person name="Pelletier E."/>
            <person name="Koch H."/>
            <person name="Vacherie B."/>
            <person name="Rattei T."/>
            <person name="Sinninghe Damste J."/>
            <person name="Spieck E."/>
            <person name="Le Paslier D."/>
            <person name="Daims H."/>
        </authorList>
    </citation>
    <scope>NUCLEOTIDE SEQUENCE [LARGE SCALE GENOMIC DNA]</scope>
</reference>
<dbReference type="AlphaFoldDB" id="D8PJD9"/>
<protein>
    <submittedName>
        <fullName evidence="1">Uncharacterized protein</fullName>
    </submittedName>
</protein>
<evidence type="ECO:0000313" key="2">
    <source>
        <dbReference type="Proteomes" id="UP000001660"/>
    </source>
</evidence>
<keyword evidence="2" id="KW-1185">Reference proteome</keyword>
<dbReference type="Proteomes" id="UP000001660">
    <property type="component" value="Chromosome"/>
</dbReference>
<sequence length="73" mass="7831">MPVGTAVDAVLVKVDARDDQLVQPLKDCRTLLGQSAAPVLHTRAGRFFISPAGFLHSINHSLLSAVPPFHENS</sequence>